<feature type="domain" description="C2H2-type" evidence="9">
    <location>
        <begin position="723"/>
        <end position="750"/>
    </location>
</feature>
<evidence type="ECO:0000259" key="9">
    <source>
        <dbReference type="PROSITE" id="PS50157"/>
    </source>
</evidence>
<proteinExistence type="predicted"/>
<dbReference type="OrthoDB" id="40579at2759"/>
<evidence type="ECO:0000256" key="6">
    <source>
        <dbReference type="ARBA" id="ARBA00023242"/>
    </source>
</evidence>
<feature type="domain" description="C2H2-type" evidence="9">
    <location>
        <begin position="750"/>
        <end position="774"/>
    </location>
</feature>
<reference evidence="10" key="2">
    <citation type="submission" date="2021-01" db="UniProtKB">
        <authorList>
            <consortium name="EnsemblMetazoa"/>
        </authorList>
    </citation>
    <scope>IDENTIFICATION</scope>
</reference>
<dbReference type="GO" id="GO:0003700">
    <property type="term" value="F:DNA-binding transcription factor activity"/>
    <property type="evidence" value="ECO:0000318"/>
    <property type="project" value="GO_Central"/>
</dbReference>
<feature type="domain" description="C2H2-type" evidence="9">
    <location>
        <begin position="612"/>
        <end position="639"/>
    </location>
</feature>
<dbReference type="InterPro" id="IPR036236">
    <property type="entry name" value="Znf_C2H2_sf"/>
</dbReference>
<keyword evidence="4 7" id="KW-0863">Zinc-finger</keyword>
<feature type="domain" description="C2H2-type" evidence="9">
    <location>
        <begin position="640"/>
        <end position="667"/>
    </location>
</feature>
<feature type="region of interest" description="Disordered" evidence="8">
    <location>
        <begin position="161"/>
        <end position="184"/>
    </location>
</feature>
<dbReference type="SMART" id="SM00355">
    <property type="entry name" value="ZnF_C2H2"/>
    <property type="match status" value="10"/>
</dbReference>
<keyword evidence="11" id="KW-1185">Reference proteome</keyword>
<dbReference type="Gene3D" id="3.30.160.60">
    <property type="entry name" value="Classic Zinc Finger"/>
    <property type="match status" value="8"/>
</dbReference>
<dbReference type="Proteomes" id="UP000007110">
    <property type="component" value="Unassembled WGS sequence"/>
</dbReference>
<evidence type="ECO:0000256" key="7">
    <source>
        <dbReference type="PROSITE-ProRule" id="PRU00042"/>
    </source>
</evidence>
<dbReference type="SUPFAM" id="SSF57667">
    <property type="entry name" value="beta-beta-alpha zinc fingers"/>
    <property type="match status" value="5"/>
</dbReference>
<feature type="compositionally biased region" description="Low complexity" evidence="8">
    <location>
        <begin position="164"/>
        <end position="183"/>
    </location>
</feature>
<dbReference type="InterPro" id="IPR013087">
    <property type="entry name" value="Znf_C2H2_type"/>
</dbReference>
<dbReference type="OMA" id="FEDDANH"/>
<sequence>MPQRARLFSCRFCHHPFYSQHRLETHERIHTGNKPHQCPLCYRAFTQAMYLRFHLEQIHGGSQEQAEVMVHSVSSLQTSTVLDAVVGAENERTQHFNRSIDLQHETSCGMEEESMTLPLDRRIKQESSPEPVADIMDFAPLFLVEDLSVDAMNQPVTSIDVSTSYETSSQRSLQSSFSSRDNSGLPLKDKELKVIFKSKDITGSDHQPSDAEDTCRADSDHLPSASKAKADLDDVEFPIPRKIRKQQTPQKTILDDEGMETGVTGFMALCSESPPCLIPSETHEKKQGSPSPKDHSNAASCQATSFEDDANHGTSSADQVFEKTGNTSQSCQSIVHDTQIHSHKHKSGAVMLGTPNLVESNCDDVGFSILPEVPRKRKILTCDLCDETFTGTLFLRSHFRVVHGAEIIGIDSDDDCATDQEKAEETCESNGAVKFPMPKKAKKCDVVSKRGKKGRGRPKGSKNKPQGSKESASLHIGNNKAKVRVKTEYTSESSNSSTVPRAGQKIGRPPKYKIQLNSIHVEPSKTGSVQPNLPYAPSPQSITNSVIGTLMIQPLKFSNEELEPFIENNLEKERKNPGNMSGAFKCEICTKEFVRKDDLRRHIRSHTGEQPYACSTCGRKFGDFAHLRDHERLHSASKEYVCKVCGMRFAQSSGLYSHSRTHEKRQYGCRVCSKKFTRKSDVQRHLRTHTDLKQFRCDICHQSFDLERLLEDHAKLHSEERRHVCSECGMRFAGRNGLHSHFKIHVDKKYECGVCCKKFARNSDWHRHMKTHKC</sequence>
<evidence type="ECO:0000313" key="11">
    <source>
        <dbReference type="Proteomes" id="UP000007110"/>
    </source>
</evidence>
<dbReference type="KEGG" id="spu:100888482"/>
<feature type="compositionally biased region" description="Basic and acidic residues" evidence="8">
    <location>
        <begin position="199"/>
        <end position="221"/>
    </location>
</feature>
<comment type="subcellular location">
    <subcellularLocation>
        <location evidence="1">Nucleus</location>
    </subcellularLocation>
</comment>
<feature type="domain" description="C2H2-type" evidence="9">
    <location>
        <begin position="8"/>
        <end position="35"/>
    </location>
</feature>
<dbReference type="RefSeq" id="XP_011667398.2">
    <property type="nucleotide sequence ID" value="XM_011669096.2"/>
</dbReference>
<accession>A0A7M7LSY2</accession>
<evidence type="ECO:0000256" key="1">
    <source>
        <dbReference type="ARBA" id="ARBA00004123"/>
    </source>
</evidence>
<dbReference type="GO" id="GO:0005634">
    <property type="term" value="C:nucleus"/>
    <property type="evidence" value="ECO:0007669"/>
    <property type="project" value="UniProtKB-SubCell"/>
</dbReference>
<feature type="compositionally biased region" description="Basic residues" evidence="8">
    <location>
        <begin position="449"/>
        <end position="462"/>
    </location>
</feature>
<evidence type="ECO:0000256" key="3">
    <source>
        <dbReference type="ARBA" id="ARBA00022737"/>
    </source>
</evidence>
<name>A0A7M7LSY2_STRPU</name>
<evidence type="ECO:0000256" key="2">
    <source>
        <dbReference type="ARBA" id="ARBA00022723"/>
    </source>
</evidence>
<feature type="domain" description="C2H2-type" evidence="9">
    <location>
        <begin position="36"/>
        <end position="64"/>
    </location>
</feature>
<evidence type="ECO:0000313" key="10">
    <source>
        <dbReference type="EnsemblMetazoa" id="XP_011667398"/>
    </source>
</evidence>
<dbReference type="GeneID" id="100888482"/>
<dbReference type="PROSITE" id="PS50157">
    <property type="entry name" value="ZINC_FINGER_C2H2_2"/>
    <property type="match status" value="10"/>
</dbReference>
<dbReference type="FunFam" id="3.30.160.60:FF:000145">
    <property type="entry name" value="Zinc finger protein 574"/>
    <property type="match status" value="2"/>
</dbReference>
<feature type="compositionally biased region" description="Low complexity" evidence="8">
    <location>
        <begin position="488"/>
        <end position="498"/>
    </location>
</feature>
<evidence type="ECO:0000256" key="8">
    <source>
        <dbReference type="SAM" id="MobiDB-lite"/>
    </source>
</evidence>
<evidence type="ECO:0000256" key="4">
    <source>
        <dbReference type="ARBA" id="ARBA00022771"/>
    </source>
</evidence>
<dbReference type="PANTHER" id="PTHR24394">
    <property type="entry name" value="ZINC FINGER PROTEIN"/>
    <property type="match status" value="1"/>
</dbReference>
<feature type="region of interest" description="Disordered" evidence="8">
    <location>
        <begin position="277"/>
        <end position="301"/>
    </location>
</feature>
<dbReference type="GO" id="GO:0008270">
    <property type="term" value="F:zinc ion binding"/>
    <property type="evidence" value="ECO:0007669"/>
    <property type="project" value="UniProtKB-KW"/>
</dbReference>
<feature type="compositionally biased region" description="Basic and acidic residues" evidence="8">
    <location>
        <begin position="281"/>
        <end position="296"/>
    </location>
</feature>
<dbReference type="FunFam" id="3.30.160.60:FF:000624">
    <property type="entry name" value="zinc finger protein 697"/>
    <property type="match status" value="1"/>
</dbReference>
<reference evidence="11" key="1">
    <citation type="submission" date="2015-02" db="EMBL/GenBank/DDBJ databases">
        <title>Genome sequencing for Strongylocentrotus purpuratus.</title>
        <authorList>
            <person name="Murali S."/>
            <person name="Liu Y."/>
            <person name="Vee V."/>
            <person name="English A."/>
            <person name="Wang M."/>
            <person name="Skinner E."/>
            <person name="Han Y."/>
            <person name="Muzny D.M."/>
            <person name="Worley K.C."/>
            <person name="Gibbs R.A."/>
        </authorList>
    </citation>
    <scope>NUCLEOTIDE SEQUENCE</scope>
</reference>
<keyword evidence="3" id="KW-0677">Repeat</keyword>
<dbReference type="InParanoid" id="A0A7M7LSY2"/>
<dbReference type="GO" id="GO:0006357">
    <property type="term" value="P:regulation of transcription by RNA polymerase II"/>
    <property type="evidence" value="ECO:0000318"/>
    <property type="project" value="GO_Central"/>
</dbReference>
<dbReference type="AlphaFoldDB" id="A0A7M7LSY2"/>
<evidence type="ECO:0000256" key="5">
    <source>
        <dbReference type="ARBA" id="ARBA00022833"/>
    </source>
</evidence>
<dbReference type="Pfam" id="PF00096">
    <property type="entry name" value="zf-C2H2"/>
    <property type="match status" value="4"/>
</dbReference>
<feature type="domain" description="C2H2-type" evidence="9">
    <location>
        <begin position="695"/>
        <end position="722"/>
    </location>
</feature>
<dbReference type="GO" id="GO:0000978">
    <property type="term" value="F:RNA polymerase II cis-regulatory region sequence-specific DNA binding"/>
    <property type="evidence" value="ECO:0000318"/>
    <property type="project" value="GO_Central"/>
</dbReference>
<keyword evidence="5" id="KW-0862">Zinc</keyword>
<feature type="domain" description="C2H2-type" evidence="9">
    <location>
        <begin position="584"/>
        <end position="611"/>
    </location>
</feature>
<dbReference type="PANTHER" id="PTHR24394:SF42">
    <property type="entry name" value="ZINC FINGER AND BTB DOMAIN CONTAINING 1"/>
    <property type="match status" value="1"/>
</dbReference>
<keyword evidence="2" id="KW-0479">Metal-binding</keyword>
<feature type="region of interest" description="Disordered" evidence="8">
    <location>
        <begin position="438"/>
        <end position="509"/>
    </location>
</feature>
<feature type="domain" description="C2H2-type" evidence="9">
    <location>
        <begin position="380"/>
        <end position="408"/>
    </location>
</feature>
<dbReference type="FunFam" id="3.30.160.60:FF:000446">
    <property type="entry name" value="Zinc finger protein"/>
    <property type="match status" value="1"/>
</dbReference>
<protein>
    <recommendedName>
        <fullName evidence="9">C2H2-type domain-containing protein</fullName>
    </recommendedName>
</protein>
<feature type="domain" description="C2H2-type" evidence="9">
    <location>
        <begin position="667"/>
        <end position="694"/>
    </location>
</feature>
<keyword evidence="6" id="KW-0539">Nucleus</keyword>
<dbReference type="PROSITE" id="PS00028">
    <property type="entry name" value="ZINC_FINGER_C2H2_1"/>
    <property type="match status" value="10"/>
</dbReference>
<feature type="region of interest" description="Disordered" evidence="8">
    <location>
        <begin position="199"/>
        <end position="229"/>
    </location>
</feature>
<organism evidence="10 11">
    <name type="scientific">Strongylocentrotus purpuratus</name>
    <name type="common">Purple sea urchin</name>
    <dbReference type="NCBI Taxonomy" id="7668"/>
    <lineage>
        <taxon>Eukaryota</taxon>
        <taxon>Metazoa</taxon>
        <taxon>Echinodermata</taxon>
        <taxon>Eleutherozoa</taxon>
        <taxon>Echinozoa</taxon>
        <taxon>Echinoidea</taxon>
        <taxon>Euechinoidea</taxon>
        <taxon>Echinacea</taxon>
        <taxon>Camarodonta</taxon>
        <taxon>Echinidea</taxon>
        <taxon>Strongylocentrotidae</taxon>
        <taxon>Strongylocentrotus</taxon>
    </lineage>
</organism>
<dbReference type="EnsemblMetazoa" id="XM_011669096">
    <property type="protein sequence ID" value="XP_011667398"/>
    <property type="gene ID" value="LOC100888482"/>
</dbReference>